<keyword evidence="4 7" id="KW-0812">Transmembrane</keyword>
<feature type="transmembrane region" description="Helical" evidence="7">
    <location>
        <begin position="410"/>
        <end position="430"/>
    </location>
</feature>
<feature type="transmembrane region" description="Helical" evidence="7">
    <location>
        <begin position="235"/>
        <end position="252"/>
    </location>
</feature>
<evidence type="ECO:0000256" key="1">
    <source>
        <dbReference type="ARBA" id="ARBA00004651"/>
    </source>
</evidence>
<feature type="transmembrane region" description="Helical" evidence="7">
    <location>
        <begin position="173"/>
        <end position="191"/>
    </location>
</feature>
<dbReference type="InterPro" id="IPR036259">
    <property type="entry name" value="MFS_trans_sf"/>
</dbReference>
<comment type="subcellular location">
    <subcellularLocation>
        <location evidence="1">Cell membrane</location>
        <topology evidence="1">Multi-pass membrane protein</topology>
    </subcellularLocation>
</comment>
<evidence type="ECO:0000313" key="9">
    <source>
        <dbReference type="EMBL" id="SOC45817.1"/>
    </source>
</evidence>
<dbReference type="RefSeq" id="WP_097142249.1">
    <property type="nucleotide sequence ID" value="NZ_OBQD01000018.1"/>
</dbReference>
<keyword evidence="3" id="KW-1003">Cell membrane</keyword>
<dbReference type="Proteomes" id="UP000219167">
    <property type="component" value="Unassembled WGS sequence"/>
</dbReference>
<evidence type="ECO:0000259" key="8">
    <source>
        <dbReference type="PROSITE" id="PS50850"/>
    </source>
</evidence>
<feature type="transmembrane region" description="Helical" evidence="7">
    <location>
        <begin position="21"/>
        <end position="45"/>
    </location>
</feature>
<feature type="transmembrane region" description="Helical" evidence="7">
    <location>
        <begin position="485"/>
        <end position="504"/>
    </location>
</feature>
<feature type="transmembrane region" description="Helical" evidence="7">
    <location>
        <begin position="309"/>
        <end position="328"/>
    </location>
</feature>
<keyword evidence="6 7" id="KW-0472">Membrane</keyword>
<dbReference type="Pfam" id="PF07690">
    <property type="entry name" value="MFS_1"/>
    <property type="match status" value="1"/>
</dbReference>
<evidence type="ECO:0000256" key="5">
    <source>
        <dbReference type="ARBA" id="ARBA00022989"/>
    </source>
</evidence>
<dbReference type="PROSITE" id="PS51257">
    <property type="entry name" value="PROKAR_LIPOPROTEIN"/>
    <property type="match status" value="1"/>
</dbReference>
<dbReference type="EMBL" id="OBQD01000018">
    <property type="protein sequence ID" value="SOC45817.1"/>
    <property type="molecule type" value="Genomic_DNA"/>
</dbReference>
<dbReference type="PANTHER" id="PTHR42718:SF47">
    <property type="entry name" value="METHYL VIOLOGEN RESISTANCE PROTEIN SMVA"/>
    <property type="match status" value="1"/>
</dbReference>
<keyword evidence="5 7" id="KW-1133">Transmembrane helix</keyword>
<sequence>MESTPKDAGHCLAGRREWVGLGVLSIACLIYSMDLSILFLATPAIVADLDPSASQLLWINDIYGFMVAGFLVTMGTLGDRIGRRRVLLIGAFAFGVASALAAFSSTAQQLIVSRALLGIAGATIAPSTLSLIVNLFKNEAERNRAIGVWGTAFSLGGLIGPLLGGFLLQHFHWGAVFLINIPVMLVLLLVAPRLLPEYKSPDGARLDLASVLLSLATVLPIIYGLKHMAADGFEFRHLLPIAAGIFVGWLFIRRQQTLSHPLIDLKLFRIPAFTASLLVNLAGMFFVFGVFLYQNLFLQFVLGLSPLEAALWSVPSSIVFTVMSLQAYRFTNRFGPVRTVLLGLVVNAVGTLTMAVAAWFENIYGVLGSTMIIAVGFVPVVLTTTGLIVGTAPPERSGSASAISETSAEFGGALGVALLGSFGTLIYRWLMDGVDVAGLDPVQMAAVKTTIGGAVETARTLGVDVLGQAAVPAWLEAARQSFSNGFALSCLLASATLLALAAVAREIYARAHIDEKAIAAAH</sequence>
<dbReference type="GO" id="GO:0022857">
    <property type="term" value="F:transmembrane transporter activity"/>
    <property type="evidence" value="ECO:0007669"/>
    <property type="project" value="InterPro"/>
</dbReference>
<evidence type="ECO:0000256" key="4">
    <source>
        <dbReference type="ARBA" id="ARBA00022692"/>
    </source>
</evidence>
<feature type="transmembrane region" description="Helical" evidence="7">
    <location>
        <begin position="203"/>
        <end position="223"/>
    </location>
</feature>
<evidence type="ECO:0000256" key="7">
    <source>
        <dbReference type="SAM" id="Phobius"/>
    </source>
</evidence>
<evidence type="ECO:0000256" key="3">
    <source>
        <dbReference type="ARBA" id="ARBA00022475"/>
    </source>
</evidence>
<feature type="transmembrane region" description="Helical" evidence="7">
    <location>
        <begin position="366"/>
        <end position="389"/>
    </location>
</feature>
<keyword evidence="10" id="KW-1185">Reference proteome</keyword>
<dbReference type="GO" id="GO:0005886">
    <property type="term" value="C:plasma membrane"/>
    <property type="evidence" value="ECO:0007669"/>
    <property type="project" value="UniProtKB-SubCell"/>
</dbReference>
<feature type="transmembrane region" description="Helical" evidence="7">
    <location>
        <begin position="115"/>
        <end position="136"/>
    </location>
</feature>
<feature type="transmembrane region" description="Helical" evidence="7">
    <location>
        <begin position="86"/>
        <end position="103"/>
    </location>
</feature>
<dbReference type="AlphaFoldDB" id="A0A285UVX0"/>
<feature type="transmembrane region" description="Helical" evidence="7">
    <location>
        <begin position="148"/>
        <end position="167"/>
    </location>
</feature>
<dbReference type="Gene3D" id="1.20.1720.10">
    <property type="entry name" value="Multidrug resistance protein D"/>
    <property type="match status" value="2"/>
</dbReference>
<protein>
    <submittedName>
        <fullName evidence="9">DHA2 family multidrug resistance protein-like MFS transporter</fullName>
    </submittedName>
</protein>
<evidence type="ECO:0000256" key="6">
    <source>
        <dbReference type="ARBA" id="ARBA00023136"/>
    </source>
</evidence>
<proteinExistence type="predicted"/>
<evidence type="ECO:0000313" key="10">
    <source>
        <dbReference type="Proteomes" id="UP000219167"/>
    </source>
</evidence>
<reference evidence="9 10" key="1">
    <citation type="submission" date="2017-08" db="EMBL/GenBank/DDBJ databases">
        <authorList>
            <person name="de Groot N.N."/>
        </authorList>
    </citation>
    <scope>NUCLEOTIDE SEQUENCE [LARGE SCALE GENOMIC DNA]</scope>
    <source>
        <strain evidence="9 10">JC85</strain>
    </source>
</reference>
<keyword evidence="2" id="KW-0813">Transport</keyword>
<feature type="domain" description="Major facilitator superfamily (MFS) profile" evidence="8">
    <location>
        <begin position="20"/>
        <end position="450"/>
    </location>
</feature>
<feature type="transmembrane region" description="Helical" evidence="7">
    <location>
        <begin position="273"/>
        <end position="297"/>
    </location>
</feature>
<dbReference type="CDD" id="cd17321">
    <property type="entry name" value="MFS_MMR_MDR_like"/>
    <property type="match status" value="1"/>
</dbReference>
<dbReference type="SUPFAM" id="SSF103473">
    <property type="entry name" value="MFS general substrate transporter"/>
    <property type="match status" value="1"/>
</dbReference>
<feature type="transmembrane region" description="Helical" evidence="7">
    <location>
        <begin position="57"/>
        <end position="74"/>
    </location>
</feature>
<organism evidence="9 10">
    <name type="scientific">Rhizobium subbaraonis</name>
    <dbReference type="NCBI Taxonomy" id="908946"/>
    <lineage>
        <taxon>Bacteria</taxon>
        <taxon>Pseudomonadati</taxon>
        <taxon>Pseudomonadota</taxon>
        <taxon>Alphaproteobacteria</taxon>
        <taxon>Hyphomicrobiales</taxon>
        <taxon>Rhizobiaceae</taxon>
        <taxon>Rhizobium/Agrobacterium group</taxon>
        <taxon>Rhizobium</taxon>
    </lineage>
</organism>
<dbReference type="OrthoDB" id="9807274at2"/>
<evidence type="ECO:0000256" key="2">
    <source>
        <dbReference type="ARBA" id="ARBA00022448"/>
    </source>
</evidence>
<dbReference type="PROSITE" id="PS50850">
    <property type="entry name" value="MFS"/>
    <property type="match status" value="1"/>
</dbReference>
<gene>
    <name evidence="9" type="ORF">SAMN05892877_11844</name>
</gene>
<feature type="transmembrane region" description="Helical" evidence="7">
    <location>
        <begin position="340"/>
        <end position="360"/>
    </location>
</feature>
<name>A0A285UVX0_9HYPH</name>
<accession>A0A285UVX0</accession>
<dbReference type="InterPro" id="IPR011701">
    <property type="entry name" value="MFS"/>
</dbReference>
<dbReference type="PANTHER" id="PTHR42718">
    <property type="entry name" value="MAJOR FACILITATOR SUPERFAMILY MULTIDRUG TRANSPORTER MFSC"/>
    <property type="match status" value="1"/>
</dbReference>
<dbReference type="InterPro" id="IPR020846">
    <property type="entry name" value="MFS_dom"/>
</dbReference>